<dbReference type="GO" id="GO:0005743">
    <property type="term" value="C:mitochondrial inner membrane"/>
    <property type="evidence" value="ECO:0007669"/>
    <property type="project" value="UniProtKB-SubCell"/>
</dbReference>
<dbReference type="Proteomes" id="UP000268093">
    <property type="component" value="Unassembled WGS sequence"/>
</dbReference>
<dbReference type="PANTHER" id="PTHR23222:SF0">
    <property type="entry name" value="PROHIBITIN 1"/>
    <property type="match status" value="1"/>
</dbReference>
<name>A0A433BA01_9FUNG</name>
<keyword evidence="2" id="KW-0999">Mitochondrion inner membrane</keyword>
<sequence length="72" mass="8101">MAIVLEKLAKWAIPISTTIRGVQLTMYDVQGSHYAVIFDHIQGVKQQSIGEGTHFLVPWLQQAVVFDIHTKP</sequence>
<gene>
    <name evidence="3" type="ORF">BC936DRAFT_139372</name>
</gene>
<comment type="similarity">
    <text evidence="1 2">Belongs to the prohibitin family.</text>
</comment>
<evidence type="ECO:0000256" key="1">
    <source>
        <dbReference type="ARBA" id="ARBA00009658"/>
    </source>
</evidence>
<comment type="caution">
    <text evidence="3">The sequence shown here is derived from an EMBL/GenBank/DDBJ whole genome shotgun (WGS) entry which is preliminary data.</text>
</comment>
<dbReference type="EMBL" id="RBNI01014843">
    <property type="protein sequence ID" value="RUP18525.1"/>
    <property type="molecule type" value="Genomic_DNA"/>
</dbReference>
<dbReference type="PANTHER" id="PTHR23222">
    <property type="entry name" value="PROHIBITIN"/>
    <property type="match status" value="1"/>
</dbReference>
<organism evidence="3 4">
    <name type="scientific">Jimgerdemannia flammicorona</name>
    <dbReference type="NCBI Taxonomy" id="994334"/>
    <lineage>
        <taxon>Eukaryota</taxon>
        <taxon>Fungi</taxon>
        <taxon>Fungi incertae sedis</taxon>
        <taxon>Mucoromycota</taxon>
        <taxon>Mucoromycotina</taxon>
        <taxon>Endogonomycetes</taxon>
        <taxon>Endogonales</taxon>
        <taxon>Endogonaceae</taxon>
        <taxon>Jimgerdemannia</taxon>
    </lineage>
</organism>
<dbReference type="OrthoDB" id="275637at2759"/>
<keyword evidence="2" id="KW-0496">Mitochondrion</keyword>
<dbReference type="InterPro" id="IPR000163">
    <property type="entry name" value="Prohibitin"/>
</dbReference>
<dbReference type="AlphaFoldDB" id="A0A433BA01"/>
<protein>
    <recommendedName>
        <fullName evidence="2">Prohibitin</fullName>
    </recommendedName>
</protein>
<evidence type="ECO:0000313" key="3">
    <source>
        <dbReference type="EMBL" id="RUP18525.1"/>
    </source>
</evidence>
<evidence type="ECO:0000256" key="2">
    <source>
        <dbReference type="RuleBase" id="RU366048"/>
    </source>
</evidence>
<keyword evidence="4" id="KW-1185">Reference proteome</keyword>
<reference evidence="3 4" key="1">
    <citation type="journal article" date="2018" name="New Phytol.">
        <title>Phylogenomics of Endogonaceae and evolution of mycorrhizas within Mucoromycota.</title>
        <authorList>
            <person name="Chang Y."/>
            <person name="Desiro A."/>
            <person name="Na H."/>
            <person name="Sandor L."/>
            <person name="Lipzen A."/>
            <person name="Clum A."/>
            <person name="Barry K."/>
            <person name="Grigoriev I.V."/>
            <person name="Martin F.M."/>
            <person name="Stajich J.E."/>
            <person name="Smith M.E."/>
            <person name="Bonito G."/>
            <person name="Spatafora J.W."/>
        </authorList>
    </citation>
    <scope>NUCLEOTIDE SEQUENCE [LARGE SCALE GENOMIC DNA]</scope>
    <source>
        <strain evidence="3 4">GMNB39</strain>
    </source>
</reference>
<dbReference type="GO" id="GO:0007005">
    <property type="term" value="P:mitochondrion organization"/>
    <property type="evidence" value="ECO:0007669"/>
    <property type="project" value="TreeGrafter"/>
</dbReference>
<keyword evidence="2" id="KW-0472">Membrane</keyword>
<proteinExistence type="inferred from homology"/>
<accession>A0A433BA01</accession>
<evidence type="ECO:0000313" key="4">
    <source>
        <dbReference type="Proteomes" id="UP000268093"/>
    </source>
</evidence>
<comment type="subcellular location">
    <subcellularLocation>
        <location evidence="2">Mitochondrion inner membrane</location>
    </subcellularLocation>
</comment>